<evidence type="ECO:0000256" key="1">
    <source>
        <dbReference type="ARBA" id="ARBA00004429"/>
    </source>
</evidence>
<dbReference type="PANTHER" id="PTHR30433">
    <property type="entry name" value="CHEMOTAXIS PROTEIN MOTA"/>
    <property type="match status" value="1"/>
</dbReference>
<keyword evidence="9" id="KW-0375">Hydrogen ion transport</keyword>
<evidence type="ECO:0000256" key="13">
    <source>
        <dbReference type="SAM" id="Phobius"/>
    </source>
</evidence>
<organism evidence="16 17">
    <name type="scientific">Paremcibacter congregatus</name>
    <dbReference type="NCBI Taxonomy" id="2043170"/>
    <lineage>
        <taxon>Bacteria</taxon>
        <taxon>Pseudomonadati</taxon>
        <taxon>Pseudomonadota</taxon>
        <taxon>Alphaproteobacteria</taxon>
        <taxon>Emcibacterales</taxon>
        <taxon>Emcibacteraceae</taxon>
        <taxon>Paremcibacter</taxon>
    </lineage>
</organism>
<comment type="subcellular location">
    <subcellularLocation>
        <location evidence="1">Cell inner membrane</location>
        <topology evidence="1">Multi-pass membrane protein</topology>
    </subcellularLocation>
</comment>
<evidence type="ECO:0000313" key="16">
    <source>
        <dbReference type="EMBL" id="PHZ83720.1"/>
    </source>
</evidence>
<accession>A0A2G4YN29</accession>
<dbReference type="InterPro" id="IPR022522">
    <property type="entry name" value="Flagellar_motor_stator_MotA"/>
</dbReference>
<keyword evidence="10 13" id="KW-1133">Transmembrane helix</keyword>
<keyword evidence="12 13" id="KW-0472">Membrane</keyword>
<evidence type="ECO:0000256" key="7">
    <source>
        <dbReference type="ARBA" id="ARBA00022692"/>
    </source>
</evidence>
<gene>
    <name evidence="16" type="primary">motA</name>
    <name evidence="16" type="ORF">CRD36_15205</name>
</gene>
<evidence type="ECO:0000256" key="8">
    <source>
        <dbReference type="ARBA" id="ARBA00022779"/>
    </source>
</evidence>
<dbReference type="Proteomes" id="UP000229730">
    <property type="component" value="Unassembled WGS sequence"/>
</dbReference>
<feature type="domain" description="Motility protein A N-terminal" evidence="15">
    <location>
        <begin position="4"/>
        <end position="95"/>
    </location>
</feature>
<evidence type="ECO:0000256" key="9">
    <source>
        <dbReference type="ARBA" id="ARBA00022781"/>
    </source>
</evidence>
<keyword evidence="16" id="KW-0282">Flagellum</keyword>
<keyword evidence="6" id="KW-0997">Cell inner membrane</keyword>
<feature type="transmembrane region" description="Helical" evidence="13">
    <location>
        <begin position="31"/>
        <end position="50"/>
    </location>
</feature>
<evidence type="ECO:0000259" key="15">
    <source>
        <dbReference type="Pfam" id="PF20560"/>
    </source>
</evidence>
<dbReference type="NCBIfam" id="TIGR03818">
    <property type="entry name" value="MotA1"/>
    <property type="match status" value="1"/>
</dbReference>
<dbReference type="FunCoup" id="A0A2G4YN29">
    <property type="interactions" value="326"/>
</dbReference>
<evidence type="ECO:0000256" key="12">
    <source>
        <dbReference type="ARBA" id="ARBA00023136"/>
    </source>
</evidence>
<keyword evidence="8" id="KW-0283">Flagellar rotation</keyword>
<dbReference type="GO" id="GO:0006935">
    <property type="term" value="P:chemotaxis"/>
    <property type="evidence" value="ECO:0007669"/>
    <property type="project" value="UniProtKB-KW"/>
</dbReference>
<dbReference type="PANTHER" id="PTHR30433:SF4">
    <property type="entry name" value="MOTILITY PROTEIN A"/>
    <property type="match status" value="1"/>
</dbReference>
<keyword evidence="16" id="KW-0966">Cell projection</keyword>
<dbReference type="GO" id="GO:1902600">
    <property type="term" value="P:proton transmembrane transport"/>
    <property type="evidence" value="ECO:0007669"/>
    <property type="project" value="UniProtKB-KW"/>
</dbReference>
<feature type="transmembrane region" description="Helical" evidence="13">
    <location>
        <begin position="164"/>
        <end position="187"/>
    </location>
</feature>
<evidence type="ECO:0000256" key="11">
    <source>
        <dbReference type="ARBA" id="ARBA00023065"/>
    </source>
</evidence>
<dbReference type="GO" id="GO:0071978">
    <property type="term" value="P:bacterial-type flagellum-dependent swarming motility"/>
    <property type="evidence" value="ECO:0007669"/>
    <property type="project" value="InterPro"/>
</dbReference>
<dbReference type="InterPro" id="IPR046786">
    <property type="entry name" value="MotA_N"/>
</dbReference>
<feature type="domain" description="MotA/TolQ/ExbB proton channel" evidence="14">
    <location>
        <begin position="130"/>
        <end position="236"/>
    </location>
</feature>
<keyword evidence="11" id="KW-0406">Ion transport</keyword>
<dbReference type="Pfam" id="PF01618">
    <property type="entry name" value="MotA_ExbB"/>
    <property type="match status" value="1"/>
</dbReference>
<evidence type="ECO:0000313" key="17">
    <source>
        <dbReference type="Proteomes" id="UP000229730"/>
    </source>
</evidence>
<feature type="transmembrane region" description="Helical" evidence="13">
    <location>
        <begin position="199"/>
        <end position="222"/>
    </location>
</feature>
<keyword evidence="3" id="KW-0813">Transport</keyword>
<dbReference type="GO" id="GO:0005886">
    <property type="term" value="C:plasma membrane"/>
    <property type="evidence" value="ECO:0007669"/>
    <property type="project" value="UniProtKB-SubCell"/>
</dbReference>
<evidence type="ECO:0000256" key="4">
    <source>
        <dbReference type="ARBA" id="ARBA00022475"/>
    </source>
</evidence>
<evidence type="ECO:0000256" key="2">
    <source>
        <dbReference type="ARBA" id="ARBA00008038"/>
    </source>
</evidence>
<keyword evidence="7 13" id="KW-0812">Transmembrane</keyword>
<keyword evidence="5" id="KW-0145">Chemotaxis</keyword>
<name>A0A2G4YN29_9PROT</name>
<evidence type="ECO:0000256" key="6">
    <source>
        <dbReference type="ARBA" id="ARBA00022519"/>
    </source>
</evidence>
<dbReference type="InterPro" id="IPR002898">
    <property type="entry name" value="MotA_ExbB_proton_chnl"/>
</dbReference>
<evidence type="ECO:0000256" key="5">
    <source>
        <dbReference type="ARBA" id="ARBA00022500"/>
    </source>
</evidence>
<reference evidence="16 17" key="1">
    <citation type="submission" date="2017-10" db="EMBL/GenBank/DDBJ databases">
        <title>Frigbacter circumglobatus gen. nov. sp. nov., isolated from sediment cultured in situ.</title>
        <authorList>
            <person name="Zhao Z."/>
        </authorList>
    </citation>
    <scope>NUCLEOTIDE SEQUENCE [LARGE SCALE GENOMIC DNA]</scope>
    <source>
        <strain evidence="16 17">ZYL</strain>
    </source>
</reference>
<comment type="caution">
    <text evidence="16">The sequence shown here is derived from an EMBL/GenBank/DDBJ whole genome shotgun (WGS) entry which is preliminary data.</text>
</comment>
<dbReference type="InterPro" id="IPR047055">
    <property type="entry name" value="MotA-like"/>
</dbReference>
<evidence type="ECO:0000256" key="3">
    <source>
        <dbReference type="ARBA" id="ARBA00022448"/>
    </source>
</evidence>
<dbReference type="RefSeq" id="WP_099474779.1">
    <property type="nucleotide sequence ID" value="NZ_CP041025.1"/>
</dbReference>
<proteinExistence type="inferred from homology"/>
<dbReference type="InParanoid" id="A0A2G4YN29"/>
<dbReference type="InterPro" id="IPR000540">
    <property type="entry name" value="Flag_MotA_CS"/>
</dbReference>
<keyword evidence="16" id="KW-0969">Cilium</keyword>
<keyword evidence="17" id="KW-1185">Reference proteome</keyword>
<dbReference type="PROSITE" id="PS01307">
    <property type="entry name" value="MOTA"/>
    <property type="match status" value="1"/>
</dbReference>
<evidence type="ECO:0000256" key="10">
    <source>
        <dbReference type="ARBA" id="ARBA00022989"/>
    </source>
</evidence>
<dbReference type="EMBL" id="PDEM01000031">
    <property type="protein sequence ID" value="PHZ83720.1"/>
    <property type="molecule type" value="Genomic_DNA"/>
</dbReference>
<dbReference type="OrthoDB" id="9782603at2"/>
<protein>
    <submittedName>
        <fullName evidence="16">Flagellar motor stator protein MotA</fullName>
    </submittedName>
</protein>
<dbReference type="Pfam" id="PF20560">
    <property type="entry name" value="MotA_N"/>
    <property type="match status" value="1"/>
</dbReference>
<dbReference type="AlphaFoldDB" id="A0A2G4YN29"/>
<keyword evidence="4" id="KW-1003">Cell membrane</keyword>
<comment type="similarity">
    <text evidence="2">Belongs to the MotA family.</text>
</comment>
<evidence type="ECO:0000259" key="14">
    <source>
        <dbReference type="Pfam" id="PF01618"/>
    </source>
</evidence>
<sequence length="291" mass="31428">MLIIVGILFTMGMVFGGYVIAGGKMAPILKALPIEGMIIGGAGIGSYLVSNNSSVAKKGMKGLGHAFKGSKWKAEDYKDLLCLMFLLTKLIKSKGVIALEPHIEEPHDSKIFNNFPKVSADHHVTDFICDYLRMTTMNFDDPHQVEDVLLKDLEKHHHEESEGAHALSVLGESFPALGIVAAVLGIVKTMGSIDQPVEVLGAMIGGALVGTFLGILISYTVASPVAVKLQQVVDEEGHFFNVIKDIIVSHLHGNAPQISVEIGRKSVPSEMQPSFYELDEAVNELPNDLLT</sequence>